<feature type="non-terminal residue" evidence="1">
    <location>
        <position position="75"/>
    </location>
</feature>
<dbReference type="Proteomes" id="UP001188597">
    <property type="component" value="Unassembled WGS sequence"/>
</dbReference>
<protein>
    <submittedName>
        <fullName evidence="1">Uncharacterized protein</fullName>
    </submittedName>
</protein>
<proteinExistence type="predicted"/>
<evidence type="ECO:0000313" key="2">
    <source>
        <dbReference type="Proteomes" id="UP001188597"/>
    </source>
</evidence>
<gene>
    <name evidence="1" type="ORF">RJ639_016216</name>
</gene>
<reference evidence="1" key="1">
    <citation type="submission" date="2022-12" db="EMBL/GenBank/DDBJ databases">
        <title>Draft genome assemblies for two species of Escallonia (Escalloniales).</title>
        <authorList>
            <person name="Chanderbali A."/>
            <person name="Dervinis C."/>
            <person name="Anghel I."/>
            <person name="Soltis D."/>
            <person name="Soltis P."/>
            <person name="Zapata F."/>
        </authorList>
    </citation>
    <scope>NUCLEOTIDE SEQUENCE</scope>
    <source>
        <strain evidence="1">UCBG64.0493</strain>
        <tissue evidence="1">Leaf</tissue>
    </source>
</reference>
<organism evidence="1 2">
    <name type="scientific">Escallonia herrerae</name>
    <dbReference type="NCBI Taxonomy" id="1293975"/>
    <lineage>
        <taxon>Eukaryota</taxon>
        <taxon>Viridiplantae</taxon>
        <taxon>Streptophyta</taxon>
        <taxon>Embryophyta</taxon>
        <taxon>Tracheophyta</taxon>
        <taxon>Spermatophyta</taxon>
        <taxon>Magnoliopsida</taxon>
        <taxon>eudicotyledons</taxon>
        <taxon>Gunneridae</taxon>
        <taxon>Pentapetalae</taxon>
        <taxon>asterids</taxon>
        <taxon>campanulids</taxon>
        <taxon>Escalloniales</taxon>
        <taxon>Escalloniaceae</taxon>
        <taxon>Escallonia</taxon>
    </lineage>
</organism>
<dbReference type="AlphaFoldDB" id="A0AA89AK81"/>
<sequence>MGQLNIHHNSQSFSFIGYVSSTFKKLFKTSEYASKWFSSLSSNNTHSITLLIYREDVETKMRLCKKDECKRVNKQ</sequence>
<accession>A0AA89AK81</accession>
<evidence type="ECO:0000313" key="1">
    <source>
        <dbReference type="EMBL" id="KAK3007019.1"/>
    </source>
</evidence>
<comment type="caution">
    <text evidence="1">The sequence shown here is derived from an EMBL/GenBank/DDBJ whole genome shotgun (WGS) entry which is preliminary data.</text>
</comment>
<dbReference type="EMBL" id="JAVXUP010001917">
    <property type="protein sequence ID" value="KAK3007019.1"/>
    <property type="molecule type" value="Genomic_DNA"/>
</dbReference>
<name>A0AA89AK81_9ASTE</name>
<keyword evidence="2" id="KW-1185">Reference proteome</keyword>